<accession>A0A9X8EKB3</accession>
<dbReference type="InterPro" id="IPR031100">
    <property type="entry name" value="LOG_fam"/>
</dbReference>
<comment type="caution">
    <text evidence="4">The sequence shown here is derived from an EMBL/GenBank/DDBJ whole genome shotgun (WGS) entry which is preliminary data.</text>
</comment>
<organism evidence="4 5">
    <name type="scientific">Pseudomonas putida</name>
    <name type="common">Arthrobacter siderocapsulatus</name>
    <dbReference type="NCBI Taxonomy" id="303"/>
    <lineage>
        <taxon>Bacteria</taxon>
        <taxon>Pseudomonadati</taxon>
        <taxon>Pseudomonadota</taxon>
        <taxon>Gammaproteobacteria</taxon>
        <taxon>Pseudomonadales</taxon>
        <taxon>Pseudomonadaceae</taxon>
        <taxon>Pseudomonas</taxon>
    </lineage>
</organism>
<dbReference type="GO" id="GO:0005829">
    <property type="term" value="C:cytosol"/>
    <property type="evidence" value="ECO:0007669"/>
    <property type="project" value="TreeGrafter"/>
</dbReference>
<dbReference type="FunFam" id="3.40.50.450:FF:000027">
    <property type="entry name" value="Possible lysine decarboxylase"/>
    <property type="match status" value="1"/>
</dbReference>
<dbReference type="EC" id="3.2.2.4" evidence="2"/>
<dbReference type="GO" id="GO:0008714">
    <property type="term" value="F:AMP nucleosidase activity"/>
    <property type="evidence" value="ECO:0007669"/>
    <property type="project" value="UniProtKB-EC"/>
</dbReference>
<dbReference type="PANTHER" id="PTHR43393">
    <property type="entry name" value="CYTOKININ RIBOSIDE 5'-MONOPHOSPHATE PHOSPHORIBOHYDROLASE"/>
    <property type="match status" value="1"/>
</dbReference>
<evidence type="ECO:0000313" key="5">
    <source>
        <dbReference type="Proteomes" id="UP000269115"/>
    </source>
</evidence>
<name>A0A9X8EKB3_PSEPU</name>
<sequence>MPYQTNELLANHFKNNAIDLTHLEQQLNLVAPNSPNLPLYRDMMLTVLRMAHDDSDRWSAKITLQALRELDHAFRVLRQYKGRRKVTVFGSARTPVEHPMYALARELGATLARSDLMVITGAGGGIMAAAHEGAGVDNCLGFNITLPFEQHANATVDGTDKLLPFHFFFIRKLFFVKEADALVLCPGGFGTLDEALEVLTLIQTGKSPLVPVVLLDSPGGTFWQDALDFITRQLEGNRYILPNDLKLVRLVNNADDAVAEINQFYSNYHSSRWLKNQFVIRTHHPLSEAALLDIQQSFADLRLSGDFHQHAYAGEEHDEAQFSHLSRLAFAFNGRDQGRLRELVDFINRSENWAKPQHNEAQQRAREPLKVT</sequence>
<proteinExistence type="predicted"/>
<evidence type="ECO:0000256" key="1">
    <source>
        <dbReference type="ARBA" id="ARBA00000274"/>
    </source>
</evidence>
<protein>
    <recommendedName>
        <fullName evidence="3">AMP nucleosidase</fullName>
        <ecNumber evidence="2">3.2.2.4</ecNumber>
    </recommendedName>
    <alternativeName>
        <fullName evidence="3">AMP nucleosidase</fullName>
    </alternativeName>
</protein>
<dbReference type="Proteomes" id="UP000269115">
    <property type="component" value="Unassembled WGS sequence"/>
</dbReference>
<evidence type="ECO:0000313" key="4">
    <source>
        <dbReference type="EMBL" id="ROQ49976.1"/>
    </source>
</evidence>
<dbReference type="AlphaFoldDB" id="A0A9X8EKB3"/>
<evidence type="ECO:0000256" key="2">
    <source>
        <dbReference type="ARBA" id="ARBA00011985"/>
    </source>
</evidence>
<dbReference type="EMBL" id="RJUR01000013">
    <property type="protein sequence ID" value="ROQ49976.1"/>
    <property type="molecule type" value="Genomic_DNA"/>
</dbReference>
<comment type="catalytic activity">
    <reaction evidence="1">
        <text>AMP + H2O = D-ribose 5-phosphate + adenine</text>
        <dbReference type="Rhea" id="RHEA:20129"/>
        <dbReference type="ChEBI" id="CHEBI:15377"/>
        <dbReference type="ChEBI" id="CHEBI:16708"/>
        <dbReference type="ChEBI" id="CHEBI:78346"/>
        <dbReference type="ChEBI" id="CHEBI:456215"/>
        <dbReference type="EC" id="3.2.2.4"/>
    </reaction>
</comment>
<evidence type="ECO:0000256" key="3">
    <source>
        <dbReference type="ARBA" id="ARBA00031983"/>
    </source>
</evidence>
<gene>
    <name evidence="4" type="ORF">EDF85_2763</name>
</gene>
<dbReference type="RefSeq" id="WP_123752980.1">
    <property type="nucleotide sequence ID" value="NZ_RJUR01000013.1"/>
</dbReference>
<dbReference type="Gene3D" id="3.40.50.450">
    <property type="match status" value="1"/>
</dbReference>
<dbReference type="Pfam" id="PF03641">
    <property type="entry name" value="Lysine_decarbox"/>
    <property type="match status" value="1"/>
</dbReference>
<dbReference type="SUPFAM" id="SSF102405">
    <property type="entry name" value="MCP/YpsA-like"/>
    <property type="match status" value="1"/>
</dbReference>
<reference evidence="4 5" key="1">
    <citation type="submission" date="2018-11" db="EMBL/GenBank/DDBJ databases">
        <title>Genomic analyses of the natural microbiome of Caenorhabditis elegans.</title>
        <authorList>
            <person name="Samuel B."/>
        </authorList>
    </citation>
    <scope>NUCLEOTIDE SEQUENCE [LARGE SCALE GENOMIC DNA]</scope>
    <source>
        <strain evidence="4 5">BIGb0473</strain>
    </source>
</reference>
<dbReference type="PANTHER" id="PTHR43393:SF2">
    <property type="entry name" value="CYTOKININ RIBOSIDE 5'-MONOPHOSPHATE PHOSPHORIBOHYDROLASE"/>
    <property type="match status" value="1"/>
</dbReference>
<dbReference type="InterPro" id="IPR052341">
    <property type="entry name" value="LOG_family_nucleotidases"/>
</dbReference>